<evidence type="ECO:0000313" key="1">
    <source>
        <dbReference type="EMBL" id="KAK7407429.1"/>
    </source>
</evidence>
<evidence type="ECO:0000313" key="2">
    <source>
        <dbReference type="Proteomes" id="UP001386955"/>
    </source>
</evidence>
<name>A0AAN9SZ52_PSOTE</name>
<dbReference type="Proteomes" id="UP001386955">
    <property type="component" value="Unassembled WGS sequence"/>
</dbReference>
<gene>
    <name evidence="1" type="ORF">VNO78_09343</name>
</gene>
<proteinExistence type="predicted"/>
<protein>
    <submittedName>
        <fullName evidence="1">Uncharacterized protein</fullName>
    </submittedName>
</protein>
<dbReference type="AlphaFoldDB" id="A0AAN9SZ52"/>
<sequence length="83" mass="9544">MGRVSVAKIQPLEMGRVFCWAATKIRSLELGCCFFWAGRRRLISMDRVGKNRDLQWAFLQKPSGKAGQAGVREYLEEVDEEYC</sequence>
<accession>A0AAN9SZ52</accession>
<reference evidence="1 2" key="1">
    <citation type="submission" date="2024-01" db="EMBL/GenBank/DDBJ databases">
        <title>The genomes of 5 underutilized Papilionoideae crops provide insights into root nodulation and disease resistanc.</title>
        <authorList>
            <person name="Jiang F."/>
        </authorList>
    </citation>
    <scope>NUCLEOTIDE SEQUENCE [LARGE SCALE GENOMIC DNA]</scope>
    <source>
        <strain evidence="1">DUOXIRENSHENG_FW03</strain>
        <tissue evidence="1">Leaves</tissue>
    </source>
</reference>
<organism evidence="1 2">
    <name type="scientific">Psophocarpus tetragonolobus</name>
    <name type="common">Winged bean</name>
    <name type="synonym">Dolichos tetragonolobus</name>
    <dbReference type="NCBI Taxonomy" id="3891"/>
    <lineage>
        <taxon>Eukaryota</taxon>
        <taxon>Viridiplantae</taxon>
        <taxon>Streptophyta</taxon>
        <taxon>Embryophyta</taxon>
        <taxon>Tracheophyta</taxon>
        <taxon>Spermatophyta</taxon>
        <taxon>Magnoliopsida</taxon>
        <taxon>eudicotyledons</taxon>
        <taxon>Gunneridae</taxon>
        <taxon>Pentapetalae</taxon>
        <taxon>rosids</taxon>
        <taxon>fabids</taxon>
        <taxon>Fabales</taxon>
        <taxon>Fabaceae</taxon>
        <taxon>Papilionoideae</taxon>
        <taxon>50 kb inversion clade</taxon>
        <taxon>NPAAA clade</taxon>
        <taxon>indigoferoid/millettioid clade</taxon>
        <taxon>Phaseoleae</taxon>
        <taxon>Psophocarpus</taxon>
    </lineage>
</organism>
<comment type="caution">
    <text evidence="1">The sequence shown here is derived from an EMBL/GenBank/DDBJ whole genome shotgun (WGS) entry which is preliminary data.</text>
</comment>
<keyword evidence="2" id="KW-1185">Reference proteome</keyword>
<dbReference type="EMBL" id="JAYMYS010000002">
    <property type="protein sequence ID" value="KAK7407429.1"/>
    <property type="molecule type" value="Genomic_DNA"/>
</dbReference>